<proteinExistence type="predicted"/>
<gene>
    <name evidence="1" type="ORF">H2198_003990</name>
</gene>
<sequence>MPRNSPPSTESFADSSFSRTYLTPSNNPYHQIHITTNDPDVLAERRRKNELLAQKKTSTPRRGLQPRLLRTIHATSSPEGERSNPTRWPEPNTEVAMATAPTEEEIHALPESSDEEDAQEDKPGIAPELQVKQPLKRPLEEVSNNRRSKRWKKDETEDAPSEDSKKEETLKPSQETLPDFLSQSSQSKRRKGYGSSSQRSRQQAPSPNLDTPKKKVKHPSFELLGSSPVAAFAEQAPAFRAPSRSPAPVGRPSFVTPGRSDDGDDDLEPSADSTISSHARRGSTSSLSSVDSLPDYQLDVAVKKRLMTDALDNRLPTTLPQGHFFCSICKKTSFLSGLDLSFLQKPNQRKKTVTISDLRKLTIPKLQSLCRTHRIRDAQITWKQRDYPFITSETWSVLPDRVSKHISYLSSVLRRKKPSYYLTHLDDAIASARGSQKAINTYFNVTALSLIHHGYYGPKGSKIVGQTLLGDKTLEKALGKQNKNDKNMRIAGIGRLVDSVLVPEVLMRLAGEDMGVQDEEARKILEESSYLGVLLCGDDDEIDVPDDDDE</sequence>
<reference evidence="1" key="1">
    <citation type="submission" date="2022-10" db="EMBL/GenBank/DDBJ databases">
        <title>Culturing micro-colonial fungi from biological soil crusts in the Mojave desert and describing Neophaeococcomyces mojavensis, and introducing the new genera and species Taxawa tesnikishii.</title>
        <authorList>
            <person name="Kurbessoian T."/>
            <person name="Stajich J.E."/>
        </authorList>
    </citation>
    <scope>NUCLEOTIDE SEQUENCE</scope>
    <source>
        <strain evidence="1">JES_112</strain>
    </source>
</reference>
<evidence type="ECO:0000313" key="1">
    <source>
        <dbReference type="EMBL" id="KAJ9658021.1"/>
    </source>
</evidence>
<organism evidence="1 2">
    <name type="scientific">Neophaeococcomyces mojaviensis</name>
    <dbReference type="NCBI Taxonomy" id="3383035"/>
    <lineage>
        <taxon>Eukaryota</taxon>
        <taxon>Fungi</taxon>
        <taxon>Dikarya</taxon>
        <taxon>Ascomycota</taxon>
        <taxon>Pezizomycotina</taxon>
        <taxon>Eurotiomycetes</taxon>
        <taxon>Chaetothyriomycetidae</taxon>
        <taxon>Chaetothyriales</taxon>
        <taxon>Chaetothyriales incertae sedis</taxon>
        <taxon>Neophaeococcomyces</taxon>
    </lineage>
</organism>
<keyword evidence="2" id="KW-1185">Reference proteome</keyword>
<comment type="caution">
    <text evidence="1">The sequence shown here is derived from an EMBL/GenBank/DDBJ whole genome shotgun (WGS) entry which is preliminary data.</text>
</comment>
<accession>A0ACC3AA10</accession>
<dbReference type="EMBL" id="JAPDRQ010000056">
    <property type="protein sequence ID" value="KAJ9658021.1"/>
    <property type="molecule type" value="Genomic_DNA"/>
</dbReference>
<dbReference type="Proteomes" id="UP001172386">
    <property type="component" value="Unassembled WGS sequence"/>
</dbReference>
<name>A0ACC3AA10_9EURO</name>
<protein>
    <submittedName>
        <fullName evidence="1">Uncharacterized protein</fullName>
    </submittedName>
</protein>
<evidence type="ECO:0000313" key="2">
    <source>
        <dbReference type="Proteomes" id="UP001172386"/>
    </source>
</evidence>